<accession>G5HGP5</accession>
<protein>
    <submittedName>
        <fullName evidence="2">Uncharacterized protein</fullName>
    </submittedName>
</protein>
<sequence length="1026" mass="109278">MRITDGSGITLEKLKVIIEAYTKPYQEQMEKVQAKTAQVTDRIARQTARIANSWKKVGAILASVLSIGAIVAFGKSCIDLGSDLAEVQNVVDVTFGSMSGKVNEFAQDAAKSFGLSETMAKKYMGTYGAMAKSFGITGKAGYDMSAAITGLTGDVASFYNLSQDVAYLKLKSIFTGETESLKDLGVVMTQTALDQYALNNGFGKTTAKMTEQEKVMLRYQFVMAQLSDASGDFARTSDSWANQVRVLTLRFESLKATIGQGLINAFTPVIQVINTIIAKLQVLASYFKAFTAALFGDASGGGDPVTDAADAMSNAVGSSGAVAGNMSDAAKSAKEMNKQLAGFDELNNLSSSRGSSGSGSGGAGGDIPDFGSMSGELFGDVTVNPEIEAAAQRIRDILNDLMAAADPTVEALKRLWDEGLSQLGNFAWTGLKDFWDYFLKPLGNWALGEGFPRFIDITNSFLTTINWTAINEALRNLWSVLEPFAQAVGEGLLDFYEDMAALGADFINVVVPGGIDALATAIGKIDPETARAIGYGIGAIATAMLAFKGLNTAVSVIKSFVAFLTGNKLVTGIKAIASAIAGSKLVEMLKLVAGGAGTLGEAFAACFPKLAAFASAIGTALGAIGSFVTGLSAASAAAIAVGAAIVAAVIAAVVAIILNWDKIVQFFTDTIPTWWTGTVVPFFEGIPAWFAGVWDTVSSYSIEKWNGLIDWFKGVPTSISRIINDIVKWFDGLPYKIGYAIGYAIGTIVDWVNNMITTVKEEVPKIIESVVNFFTELPGKIYEAIIKFKDNVVQWATETWNTFSEKVTEIIGNIVAFFTELPGKIYDAIIKFKDTIVQWATDAIGWVGTEVPKILNAIIDWFNKLPSKMIDIGKNILKGVWNGILSMGGWLKQKVNDFFGGIGDGIADAVGIGQGTSVEIVPVQKFAAGGFPNRGQLFIANESGPEMVGRIGGRSAVANKDQITDGIANAVYTANAEQNRLLREQNDLLRAILAKPGVNKDDVVDLWKSGAGEYRKKTGRQLGLAY</sequence>
<dbReference type="RefSeq" id="WP_007861171.1">
    <property type="nucleotide sequence ID" value="NZ_JH376420.1"/>
</dbReference>
<feature type="transmembrane region" description="Helical" evidence="1">
    <location>
        <begin position="638"/>
        <end position="660"/>
    </location>
</feature>
<evidence type="ECO:0000313" key="2">
    <source>
        <dbReference type="EMBL" id="EHE99245.1"/>
    </source>
</evidence>
<dbReference type="EMBL" id="ADLJ01000014">
    <property type="protein sequence ID" value="EHE99245.1"/>
    <property type="molecule type" value="Genomic_DNA"/>
</dbReference>
<dbReference type="AlphaFoldDB" id="G5HGP5"/>
<feature type="transmembrane region" description="Helical" evidence="1">
    <location>
        <begin position="610"/>
        <end position="631"/>
    </location>
</feature>
<dbReference type="eggNOG" id="COG5412">
    <property type="taxonomic scope" value="Bacteria"/>
</dbReference>
<evidence type="ECO:0000256" key="1">
    <source>
        <dbReference type="SAM" id="Phobius"/>
    </source>
</evidence>
<name>G5HGP5_9FIRM</name>
<dbReference type="PATRIC" id="fig|742733.3.peg.1881"/>
<organism evidence="2 3">
    <name type="scientific">[Clostridium] citroniae WAL-17108</name>
    <dbReference type="NCBI Taxonomy" id="742733"/>
    <lineage>
        <taxon>Bacteria</taxon>
        <taxon>Bacillati</taxon>
        <taxon>Bacillota</taxon>
        <taxon>Clostridia</taxon>
        <taxon>Lachnospirales</taxon>
        <taxon>Lachnospiraceae</taxon>
        <taxon>Enterocloster</taxon>
    </lineage>
</organism>
<dbReference type="HOGENOM" id="CLU_011599_0_0_9"/>
<reference evidence="2 3" key="1">
    <citation type="submission" date="2011-08" db="EMBL/GenBank/DDBJ databases">
        <title>The Genome Sequence of Clostridium citroniae WAL-17108.</title>
        <authorList>
            <consortium name="The Broad Institute Genome Sequencing Platform"/>
            <person name="Earl A."/>
            <person name="Ward D."/>
            <person name="Feldgarden M."/>
            <person name="Gevers D."/>
            <person name="Finegold S.M."/>
            <person name="Summanen P.H."/>
            <person name="Molitoris D.R."/>
            <person name="Vaisanen M.L."/>
            <person name="Daigneault M."/>
            <person name="Allen-Vercoe E."/>
            <person name="Young S.K."/>
            <person name="Zeng Q."/>
            <person name="Gargeya S."/>
            <person name="Fitzgerald M."/>
            <person name="Haas B."/>
            <person name="Abouelleil A."/>
            <person name="Alvarado L."/>
            <person name="Arachchi H.M."/>
            <person name="Berlin A."/>
            <person name="Brown A."/>
            <person name="Chapman S.B."/>
            <person name="Chen Z."/>
            <person name="Dunbar C."/>
            <person name="Freedman E."/>
            <person name="Gearin G."/>
            <person name="Gellesch M."/>
            <person name="Goldberg J."/>
            <person name="Griggs A."/>
            <person name="Gujja S."/>
            <person name="Heiman D."/>
            <person name="Howarth C."/>
            <person name="Larson L."/>
            <person name="Lui A."/>
            <person name="MacDonald P.J.P."/>
            <person name="Montmayeur A."/>
            <person name="Murphy C."/>
            <person name="Neiman D."/>
            <person name="Pearson M."/>
            <person name="Priest M."/>
            <person name="Roberts A."/>
            <person name="Saif S."/>
            <person name="Shea T."/>
            <person name="Shenoy N."/>
            <person name="Sisk P."/>
            <person name="Stolte C."/>
            <person name="Sykes S."/>
            <person name="Wortman J."/>
            <person name="Nusbaum C."/>
            <person name="Birren B."/>
        </authorList>
    </citation>
    <scope>NUCLEOTIDE SEQUENCE [LARGE SCALE GENOMIC DNA]</scope>
    <source>
        <strain evidence="2 3">WAL-17108</strain>
    </source>
</reference>
<keyword evidence="1" id="KW-1133">Transmembrane helix</keyword>
<keyword evidence="1" id="KW-0472">Membrane</keyword>
<gene>
    <name evidence="2" type="ORF">HMPREF9469_01814</name>
</gene>
<evidence type="ECO:0000313" key="3">
    <source>
        <dbReference type="Proteomes" id="UP000003763"/>
    </source>
</evidence>
<dbReference type="Proteomes" id="UP000003763">
    <property type="component" value="Unassembled WGS sequence"/>
</dbReference>
<dbReference type="eggNOG" id="COG3941">
    <property type="taxonomic scope" value="Bacteria"/>
</dbReference>
<keyword evidence="1" id="KW-0812">Transmembrane</keyword>
<proteinExistence type="predicted"/>
<comment type="caution">
    <text evidence="2">The sequence shown here is derived from an EMBL/GenBank/DDBJ whole genome shotgun (WGS) entry which is preliminary data.</text>
</comment>